<feature type="transmembrane region" description="Helical" evidence="1">
    <location>
        <begin position="6"/>
        <end position="25"/>
    </location>
</feature>
<keyword evidence="1" id="KW-0812">Transmembrane</keyword>
<comment type="caution">
    <text evidence="2">The sequence shown here is derived from an EMBL/GenBank/DDBJ whole genome shotgun (WGS) entry which is preliminary data.</text>
</comment>
<dbReference type="Proteomes" id="UP000471521">
    <property type="component" value="Unassembled WGS sequence"/>
</dbReference>
<keyword evidence="3" id="KW-1185">Reference proteome</keyword>
<organism evidence="2 3">
    <name type="scientific">Halobacterium bonnevillei</name>
    <dbReference type="NCBI Taxonomy" id="2692200"/>
    <lineage>
        <taxon>Archaea</taxon>
        <taxon>Methanobacteriati</taxon>
        <taxon>Methanobacteriota</taxon>
        <taxon>Stenosarchaea group</taxon>
        <taxon>Halobacteria</taxon>
        <taxon>Halobacteriales</taxon>
        <taxon>Halobacteriaceae</taxon>
        <taxon>Halobacterium</taxon>
    </lineage>
</organism>
<evidence type="ECO:0008006" key="4">
    <source>
        <dbReference type="Google" id="ProtNLM"/>
    </source>
</evidence>
<keyword evidence="1" id="KW-0472">Membrane</keyword>
<reference evidence="2 3" key="1">
    <citation type="submission" date="2019-12" db="EMBL/GenBank/DDBJ databases">
        <title>Isolation and characterization of three novel carbon monoxide-oxidizing members of Halobacteria from salione crusts and soils.</title>
        <authorList>
            <person name="Myers M.R."/>
            <person name="King G.M."/>
        </authorList>
    </citation>
    <scope>NUCLEOTIDE SEQUENCE [LARGE SCALE GENOMIC DNA]</scope>
    <source>
        <strain evidence="2 3">PCN9</strain>
    </source>
</reference>
<sequence length="70" mass="7082">MTLLSTVLFVVGAVHLAAAVPILLAPGRVRDALPRRYAEAVGGRRAWRGFGAGVASIGISTVLIASALGA</sequence>
<name>A0A6B0SFG9_9EURY</name>
<proteinExistence type="predicted"/>
<evidence type="ECO:0000256" key="1">
    <source>
        <dbReference type="SAM" id="Phobius"/>
    </source>
</evidence>
<feature type="transmembrane region" description="Helical" evidence="1">
    <location>
        <begin position="46"/>
        <end position="68"/>
    </location>
</feature>
<dbReference type="AlphaFoldDB" id="A0A6B0SFG9"/>
<keyword evidence="1" id="KW-1133">Transmembrane helix</keyword>
<accession>A0A6B0SFG9</accession>
<evidence type="ECO:0000313" key="2">
    <source>
        <dbReference type="EMBL" id="MXR19376.1"/>
    </source>
</evidence>
<dbReference type="EMBL" id="WUUU01000004">
    <property type="protein sequence ID" value="MXR19376.1"/>
    <property type="molecule type" value="Genomic_DNA"/>
</dbReference>
<gene>
    <name evidence="2" type="ORF">GRX66_01675</name>
</gene>
<protein>
    <recommendedName>
        <fullName evidence="4">DUF4149 domain-containing protein</fullName>
    </recommendedName>
</protein>
<dbReference type="RefSeq" id="WP_159524966.1">
    <property type="nucleotide sequence ID" value="NZ_WUUU01000004.1"/>
</dbReference>
<evidence type="ECO:0000313" key="3">
    <source>
        <dbReference type="Proteomes" id="UP000471521"/>
    </source>
</evidence>